<dbReference type="STRING" id="1036611.A0A1L9PSS8"/>
<evidence type="ECO:0000259" key="8">
    <source>
        <dbReference type="Pfam" id="PF01728"/>
    </source>
</evidence>
<proteinExistence type="inferred from homology"/>
<evidence type="ECO:0000313" key="9">
    <source>
        <dbReference type="EMBL" id="OJJ04584.1"/>
    </source>
</evidence>
<evidence type="ECO:0000256" key="7">
    <source>
        <dbReference type="SAM" id="MobiDB-lite"/>
    </source>
</evidence>
<dbReference type="Proteomes" id="UP000184073">
    <property type="component" value="Unassembled WGS sequence"/>
</dbReference>
<dbReference type="GeneID" id="63730478"/>
<feature type="compositionally biased region" description="Basic and acidic residues" evidence="7">
    <location>
        <begin position="198"/>
        <end position="207"/>
    </location>
</feature>
<gene>
    <name evidence="9" type="ORF">ASPVEDRAFT_54723</name>
</gene>
<dbReference type="RefSeq" id="XP_040670346.1">
    <property type="nucleotide sequence ID" value="XM_040814967.1"/>
</dbReference>
<dbReference type="GO" id="GO:0008650">
    <property type="term" value="F:rRNA (uridine-2'-O-)-methyltransferase activity"/>
    <property type="evidence" value="ECO:0007669"/>
    <property type="project" value="TreeGrafter"/>
</dbReference>
<evidence type="ECO:0000256" key="1">
    <source>
        <dbReference type="ARBA" id="ARBA00009258"/>
    </source>
</evidence>
<evidence type="ECO:0000256" key="6">
    <source>
        <dbReference type="ARBA" id="ARBA00041184"/>
    </source>
</evidence>
<dbReference type="InterPro" id="IPR029063">
    <property type="entry name" value="SAM-dependent_MTases_sf"/>
</dbReference>
<feature type="compositionally biased region" description="Polar residues" evidence="7">
    <location>
        <begin position="387"/>
        <end position="397"/>
    </location>
</feature>
<dbReference type="PANTHER" id="PTHR10920">
    <property type="entry name" value="RIBOSOMAL RNA METHYLTRANSFERASE"/>
    <property type="match status" value="1"/>
</dbReference>
<feature type="region of interest" description="Disordered" evidence="7">
    <location>
        <begin position="363"/>
        <end position="449"/>
    </location>
</feature>
<dbReference type="PANTHER" id="PTHR10920:SF18">
    <property type="entry name" value="RRNA METHYLTRANSFERASE 2, MITOCHONDRIAL"/>
    <property type="match status" value="1"/>
</dbReference>
<evidence type="ECO:0000256" key="5">
    <source>
        <dbReference type="ARBA" id="ARBA00022691"/>
    </source>
</evidence>
<dbReference type="SUPFAM" id="SSF53335">
    <property type="entry name" value="S-adenosyl-L-methionine-dependent methyltransferases"/>
    <property type="match status" value="1"/>
</dbReference>
<dbReference type="InterPro" id="IPR002877">
    <property type="entry name" value="RNA_MeTrfase_FtsJ_dom"/>
</dbReference>
<dbReference type="GO" id="GO:0005739">
    <property type="term" value="C:mitochondrion"/>
    <property type="evidence" value="ECO:0007669"/>
    <property type="project" value="TreeGrafter"/>
</dbReference>
<keyword evidence="3" id="KW-0489">Methyltransferase</keyword>
<sequence>MALTTAGFENEYNQIQAHTSRLLNTERDRVHCIEQLLLRIENESLQLQVHQTEKELIQTREAESYTRLRLDSAMRELDSLQDISQASIREIENLRHELALSNTVACDSQKLQAEKVRLSKEVSNIQSELEKLRSHNTSANTLLAEKQAATRQLNALEIQLEDEKRAHERTLAKQLQQTEEISWIGSKLEEARQELELERRQNKDNANQKRHSTRSPQAPLAGRNGGTNKGFGIAKDRDQEDTPVHQQAAARGSTTTKVPTERPSESGLQKISSHLHPDLVIATPGAVRARDQQRKFSTLPGDKSSFSITPFLNRTTGFDESSTGSEDELNEANSFVHFDKPSDSSRHSQHIANAMTALPKQKLADARQPHNPRKQAPTKATLEGDTRNQMTSDSPNGGYQAPLSRPVGQKQAVSKKRKLGVQRDRSIFDEDEDDNTSETKKPGRKLVGTGYTGLAGNRVIQQFLPNRLSSSKRWQARQLKDHFTREAAVQGLKSRAAFKLLQGYAPGSWSQVALTRTQPRGRVLGVDIIPSQPPKGVSTIQGNFLDPEVQAYVREFVRNPRRGRHYSQEAVQDVDNAEGSVESALEAGPTSGTLRNKDIGDGYSDPQRTVDVVLSDMSAPWYQTTGFWKRSLSNPYNRMMNTSGLPFKDHVGSMDLCRAALEFSYEVLNAGGHFVCKYYQGTEDKDLEKQLRTLFQKVHRLKPESSRSVWNVFIRMY</sequence>
<feature type="compositionally biased region" description="Basic and acidic residues" evidence="7">
    <location>
        <begin position="234"/>
        <end position="243"/>
    </location>
</feature>
<evidence type="ECO:0000256" key="2">
    <source>
        <dbReference type="ARBA" id="ARBA00022552"/>
    </source>
</evidence>
<dbReference type="AlphaFoldDB" id="A0A1L9PSS8"/>
<dbReference type="Pfam" id="PF01728">
    <property type="entry name" value="FtsJ"/>
    <property type="match status" value="1"/>
</dbReference>
<dbReference type="EMBL" id="KV878131">
    <property type="protein sequence ID" value="OJJ04584.1"/>
    <property type="molecule type" value="Genomic_DNA"/>
</dbReference>
<feature type="region of interest" description="Disordered" evidence="7">
    <location>
        <begin position="198"/>
        <end position="269"/>
    </location>
</feature>
<keyword evidence="5" id="KW-0949">S-adenosyl-L-methionine</keyword>
<comment type="similarity">
    <text evidence="1">Belongs to the class I-like SAM-binding methyltransferase superfamily. RNA methyltransferase RlmE family.</text>
</comment>
<dbReference type="InterPro" id="IPR050082">
    <property type="entry name" value="RNA_methyltr_RlmE"/>
</dbReference>
<organism evidence="9 10">
    <name type="scientific">Aspergillus versicolor CBS 583.65</name>
    <dbReference type="NCBI Taxonomy" id="1036611"/>
    <lineage>
        <taxon>Eukaryota</taxon>
        <taxon>Fungi</taxon>
        <taxon>Dikarya</taxon>
        <taxon>Ascomycota</taxon>
        <taxon>Pezizomycotina</taxon>
        <taxon>Eurotiomycetes</taxon>
        <taxon>Eurotiomycetidae</taxon>
        <taxon>Eurotiales</taxon>
        <taxon>Aspergillaceae</taxon>
        <taxon>Aspergillus</taxon>
        <taxon>Aspergillus subgen. Nidulantes</taxon>
    </lineage>
</organism>
<name>A0A1L9PSS8_ASPVE</name>
<feature type="domain" description="Ribosomal RNA methyltransferase FtsJ" evidence="8">
    <location>
        <begin position="503"/>
        <end position="708"/>
    </location>
</feature>
<keyword evidence="4" id="KW-0808">Transferase</keyword>
<reference evidence="10" key="1">
    <citation type="journal article" date="2017" name="Genome Biol.">
        <title>Comparative genomics reveals high biological diversity and specific adaptations in the industrially and medically important fungal genus Aspergillus.</title>
        <authorList>
            <person name="de Vries R.P."/>
            <person name="Riley R."/>
            <person name="Wiebenga A."/>
            <person name="Aguilar-Osorio G."/>
            <person name="Amillis S."/>
            <person name="Uchima C.A."/>
            <person name="Anderluh G."/>
            <person name="Asadollahi M."/>
            <person name="Askin M."/>
            <person name="Barry K."/>
            <person name="Battaglia E."/>
            <person name="Bayram O."/>
            <person name="Benocci T."/>
            <person name="Braus-Stromeyer S.A."/>
            <person name="Caldana C."/>
            <person name="Canovas D."/>
            <person name="Cerqueira G.C."/>
            <person name="Chen F."/>
            <person name="Chen W."/>
            <person name="Choi C."/>
            <person name="Clum A."/>
            <person name="Dos Santos R.A."/>
            <person name="Damasio A.R."/>
            <person name="Diallinas G."/>
            <person name="Emri T."/>
            <person name="Fekete E."/>
            <person name="Flipphi M."/>
            <person name="Freyberg S."/>
            <person name="Gallo A."/>
            <person name="Gournas C."/>
            <person name="Habgood R."/>
            <person name="Hainaut M."/>
            <person name="Harispe M.L."/>
            <person name="Henrissat B."/>
            <person name="Hilden K.S."/>
            <person name="Hope R."/>
            <person name="Hossain A."/>
            <person name="Karabika E."/>
            <person name="Karaffa L."/>
            <person name="Karanyi Z."/>
            <person name="Krasevec N."/>
            <person name="Kuo A."/>
            <person name="Kusch H."/>
            <person name="LaButti K."/>
            <person name="Lagendijk E.L."/>
            <person name="Lapidus A."/>
            <person name="Levasseur A."/>
            <person name="Lindquist E."/>
            <person name="Lipzen A."/>
            <person name="Logrieco A.F."/>
            <person name="MacCabe A."/>
            <person name="Maekelae M.R."/>
            <person name="Malavazi I."/>
            <person name="Melin P."/>
            <person name="Meyer V."/>
            <person name="Mielnichuk N."/>
            <person name="Miskei M."/>
            <person name="Molnar A.P."/>
            <person name="Mule G."/>
            <person name="Ngan C.Y."/>
            <person name="Orejas M."/>
            <person name="Orosz E."/>
            <person name="Ouedraogo J.P."/>
            <person name="Overkamp K.M."/>
            <person name="Park H.-S."/>
            <person name="Perrone G."/>
            <person name="Piumi F."/>
            <person name="Punt P.J."/>
            <person name="Ram A.F."/>
            <person name="Ramon A."/>
            <person name="Rauscher S."/>
            <person name="Record E."/>
            <person name="Riano-Pachon D.M."/>
            <person name="Robert V."/>
            <person name="Roehrig J."/>
            <person name="Ruller R."/>
            <person name="Salamov A."/>
            <person name="Salih N.S."/>
            <person name="Samson R.A."/>
            <person name="Sandor E."/>
            <person name="Sanguinetti M."/>
            <person name="Schuetze T."/>
            <person name="Sepcic K."/>
            <person name="Shelest E."/>
            <person name="Sherlock G."/>
            <person name="Sophianopoulou V."/>
            <person name="Squina F.M."/>
            <person name="Sun H."/>
            <person name="Susca A."/>
            <person name="Todd R.B."/>
            <person name="Tsang A."/>
            <person name="Unkles S.E."/>
            <person name="van de Wiele N."/>
            <person name="van Rossen-Uffink D."/>
            <person name="Oliveira J.V."/>
            <person name="Vesth T.C."/>
            <person name="Visser J."/>
            <person name="Yu J.-H."/>
            <person name="Zhou M."/>
            <person name="Andersen M.R."/>
            <person name="Archer D.B."/>
            <person name="Baker S.E."/>
            <person name="Benoit I."/>
            <person name="Brakhage A.A."/>
            <person name="Braus G.H."/>
            <person name="Fischer R."/>
            <person name="Frisvad J.C."/>
            <person name="Goldman G.H."/>
            <person name="Houbraken J."/>
            <person name="Oakley B."/>
            <person name="Pocsi I."/>
            <person name="Scazzocchio C."/>
            <person name="Seiboth B."/>
            <person name="vanKuyk P.A."/>
            <person name="Wortman J."/>
            <person name="Dyer P.S."/>
            <person name="Grigoriev I.V."/>
        </authorList>
    </citation>
    <scope>NUCLEOTIDE SEQUENCE [LARGE SCALE GENOMIC DNA]</scope>
    <source>
        <strain evidence="10">CBS 583.65</strain>
    </source>
</reference>
<keyword evidence="2" id="KW-0698">rRNA processing</keyword>
<dbReference type="VEuPathDB" id="FungiDB:ASPVEDRAFT_54723"/>
<dbReference type="OrthoDB" id="20105at2759"/>
<dbReference type="Gene3D" id="3.40.50.150">
    <property type="entry name" value="Vaccinia Virus protein VP39"/>
    <property type="match status" value="1"/>
</dbReference>
<protein>
    <recommendedName>
        <fullName evidence="6">rRNA methyltransferase 2, mitochondrial</fullName>
    </recommendedName>
</protein>
<evidence type="ECO:0000256" key="3">
    <source>
        <dbReference type="ARBA" id="ARBA00022603"/>
    </source>
</evidence>
<accession>A0A1L9PSS8</accession>
<evidence type="ECO:0000313" key="10">
    <source>
        <dbReference type="Proteomes" id="UP000184073"/>
    </source>
</evidence>
<keyword evidence="10" id="KW-1185">Reference proteome</keyword>
<evidence type="ECO:0000256" key="4">
    <source>
        <dbReference type="ARBA" id="ARBA00022679"/>
    </source>
</evidence>